<name>A0ABQ6J5H6_9GAMM</name>
<evidence type="ECO:0000313" key="1">
    <source>
        <dbReference type="EMBL" id="GMA82972.1"/>
    </source>
</evidence>
<comment type="caution">
    <text evidence="1">The sequence shown here is derived from an EMBL/GenBank/DDBJ whole genome shotgun (WGS) entry which is preliminary data.</text>
</comment>
<sequence>MIIANAEYKITITERLDGNLDQPDILYPARIQEEPIPLQGKANKYHGIRALKPKY</sequence>
<gene>
    <name evidence="1" type="ORF">GCM10025855_25050</name>
</gene>
<protein>
    <submittedName>
        <fullName evidence="1">Uncharacterized protein</fullName>
    </submittedName>
</protein>
<evidence type="ECO:0000313" key="2">
    <source>
        <dbReference type="Proteomes" id="UP001157046"/>
    </source>
</evidence>
<organism evidence="1 2">
    <name type="scientific">Shewanella glacialipiscicola</name>
    <dbReference type="NCBI Taxonomy" id="614069"/>
    <lineage>
        <taxon>Bacteria</taxon>
        <taxon>Pseudomonadati</taxon>
        <taxon>Pseudomonadota</taxon>
        <taxon>Gammaproteobacteria</taxon>
        <taxon>Alteromonadales</taxon>
        <taxon>Shewanellaceae</taxon>
        <taxon>Shewanella</taxon>
    </lineage>
</organism>
<dbReference type="Proteomes" id="UP001157046">
    <property type="component" value="Unassembled WGS sequence"/>
</dbReference>
<reference evidence="2" key="1">
    <citation type="journal article" date="2019" name="Int. J. Syst. Evol. Microbiol.">
        <title>The Global Catalogue of Microorganisms (GCM) 10K type strain sequencing project: providing services to taxonomists for standard genome sequencing and annotation.</title>
        <authorList>
            <consortium name="The Broad Institute Genomics Platform"/>
            <consortium name="The Broad Institute Genome Sequencing Center for Infectious Disease"/>
            <person name="Wu L."/>
            <person name="Ma J."/>
        </authorList>
    </citation>
    <scope>NUCLEOTIDE SEQUENCE [LARGE SCALE GENOMIC DNA]</scope>
    <source>
        <strain evidence="2">NBRC 102030</strain>
    </source>
</reference>
<proteinExistence type="predicted"/>
<keyword evidence="2" id="KW-1185">Reference proteome</keyword>
<dbReference type="EMBL" id="BSUY01000001">
    <property type="protein sequence ID" value="GMA82972.1"/>
    <property type="molecule type" value="Genomic_DNA"/>
</dbReference>
<accession>A0ABQ6J5H6</accession>